<reference evidence="1" key="1">
    <citation type="submission" date="2014-12" db="EMBL/GenBank/DDBJ databases">
        <title>Insight into the proteome of Arion vulgaris.</title>
        <authorList>
            <person name="Aradska J."/>
            <person name="Bulat T."/>
            <person name="Smidak R."/>
            <person name="Sarate P."/>
            <person name="Gangsoo J."/>
            <person name="Sialana F."/>
            <person name="Bilban M."/>
            <person name="Lubec G."/>
        </authorList>
    </citation>
    <scope>NUCLEOTIDE SEQUENCE</scope>
    <source>
        <tissue evidence="1">Skin</tissue>
    </source>
</reference>
<dbReference type="AlphaFoldDB" id="A0A0B7AFX0"/>
<proteinExistence type="predicted"/>
<organism evidence="1">
    <name type="scientific">Arion vulgaris</name>
    <dbReference type="NCBI Taxonomy" id="1028688"/>
    <lineage>
        <taxon>Eukaryota</taxon>
        <taxon>Metazoa</taxon>
        <taxon>Spiralia</taxon>
        <taxon>Lophotrochozoa</taxon>
        <taxon>Mollusca</taxon>
        <taxon>Gastropoda</taxon>
        <taxon>Heterobranchia</taxon>
        <taxon>Euthyneura</taxon>
        <taxon>Panpulmonata</taxon>
        <taxon>Eupulmonata</taxon>
        <taxon>Stylommatophora</taxon>
        <taxon>Helicina</taxon>
        <taxon>Arionoidea</taxon>
        <taxon>Arionidae</taxon>
        <taxon>Arion</taxon>
    </lineage>
</organism>
<evidence type="ECO:0000313" key="1">
    <source>
        <dbReference type="EMBL" id="CEK79517.1"/>
    </source>
</evidence>
<name>A0A0B7AFX0_9EUPU</name>
<gene>
    <name evidence="1" type="primary">ORF115882</name>
</gene>
<feature type="non-terminal residue" evidence="1">
    <location>
        <position position="1"/>
    </location>
</feature>
<accession>A0A0B7AFX0</accession>
<sequence length="75" mass="9052">CYPIQWIHSKRQATLKVDLRYNRGNERHFRKSTQKPVLEISSYPDSVRQNMIGEKKERRMKLLLRLYLHCTSVCC</sequence>
<dbReference type="EMBL" id="HACG01032652">
    <property type="protein sequence ID" value="CEK79517.1"/>
    <property type="molecule type" value="Transcribed_RNA"/>
</dbReference>
<protein>
    <submittedName>
        <fullName evidence="1">Uncharacterized protein</fullName>
    </submittedName>
</protein>